<dbReference type="Proteomes" id="UP000622687">
    <property type="component" value="Unassembled WGS sequence"/>
</dbReference>
<keyword evidence="1" id="KW-0472">Membrane</keyword>
<evidence type="ECO:0000313" key="2">
    <source>
        <dbReference type="EMBL" id="MBI6874467.1"/>
    </source>
</evidence>
<comment type="caution">
    <text evidence="2">The sequence shown here is derived from an EMBL/GenBank/DDBJ whole genome shotgun (WGS) entry which is preliminary data.</text>
</comment>
<feature type="transmembrane region" description="Helical" evidence="1">
    <location>
        <begin position="181"/>
        <end position="204"/>
    </location>
</feature>
<reference evidence="2" key="1">
    <citation type="submission" date="2020-12" db="EMBL/GenBank/DDBJ databases">
        <title>Clostridium thailandense sp. nov., a novel acetogenic bacterium isolated from peat land soil in Thailand.</title>
        <authorList>
            <person name="Chaikitkaew S."/>
            <person name="Birkeland N.K."/>
        </authorList>
    </citation>
    <scope>NUCLEOTIDE SEQUENCE</scope>
    <source>
        <strain evidence="2">DSM 17425</strain>
    </source>
</reference>
<name>A0A934M4P6_9CLOT</name>
<accession>A0A934M4P6</accession>
<gene>
    <name evidence="2" type="ORF">I6U51_17480</name>
</gene>
<keyword evidence="3" id="KW-1185">Reference proteome</keyword>
<dbReference type="AlphaFoldDB" id="A0A934M4P6"/>
<feature type="transmembrane region" description="Helical" evidence="1">
    <location>
        <begin position="224"/>
        <end position="245"/>
    </location>
</feature>
<dbReference type="RefSeq" id="WP_211143844.1">
    <property type="nucleotide sequence ID" value="NZ_JAEEGB010000026.1"/>
</dbReference>
<feature type="transmembrane region" description="Helical" evidence="1">
    <location>
        <begin position="91"/>
        <end position="115"/>
    </location>
</feature>
<organism evidence="2 3">
    <name type="scientific">Clostridium aciditolerans</name>
    <dbReference type="NCBI Taxonomy" id="339861"/>
    <lineage>
        <taxon>Bacteria</taxon>
        <taxon>Bacillati</taxon>
        <taxon>Bacillota</taxon>
        <taxon>Clostridia</taxon>
        <taxon>Eubacteriales</taxon>
        <taxon>Clostridiaceae</taxon>
        <taxon>Clostridium</taxon>
    </lineage>
</organism>
<proteinExistence type="predicted"/>
<dbReference type="EMBL" id="JAEEGB010000026">
    <property type="protein sequence ID" value="MBI6874467.1"/>
    <property type="molecule type" value="Genomic_DNA"/>
</dbReference>
<keyword evidence="1" id="KW-0812">Transmembrane</keyword>
<feature type="transmembrane region" description="Helical" evidence="1">
    <location>
        <begin position="51"/>
        <end position="70"/>
    </location>
</feature>
<sequence length="254" mass="28281">MGTLIKSELRKMLFKKSILITWIASLLLGSLLVHNGTVSDVYADVFYKSYGYTPIMGLIMFMILSGAYTLEYNSNMRDLINTTKNGKKKLVIAKGIGAGIATSIVNLSMVITIYLDGLRKVNFKGLDMPLKNLWYFKGINSNLNVLQMMIIVIITVVIASFFFSQLGLYLSSISRSASMPFIFGGLIMGIPYILEPIIPSKFIVMTPLWGMMSSQLIKYKATSSIMVIQGVILIVGCLIFLKPTYTAFTKESKR</sequence>
<keyword evidence="1" id="KW-1133">Transmembrane helix</keyword>
<evidence type="ECO:0000256" key="1">
    <source>
        <dbReference type="SAM" id="Phobius"/>
    </source>
</evidence>
<feature type="transmembrane region" description="Helical" evidence="1">
    <location>
        <begin position="145"/>
        <end position="169"/>
    </location>
</feature>
<evidence type="ECO:0000313" key="3">
    <source>
        <dbReference type="Proteomes" id="UP000622687"/>
    </source>
</evidence>
<protein>
    <submittedName>
        <fullName evidence="2">Uncharacterized protein</fullName>
    </submittedName>
</protein>